<reference evidence="1" key="1">
    <citation type="journal article" date="2015" name="Nature">
        <title>Complex archaea that bridge the gap between prokaryotes and eukaryotes.</title>
        <authorList>
            <person name="Spang A."/>
            <person name="Saw J.H."/>
            <person name="Jorgensen S.L."/>
            <person name="Zaremba-Niedzwiedzka K."/>
            <person name="Martijn J."/>
            <person name="Lind A.E."/>
            <person name="van Eijk R."/>
            <person name="Schleper C."/>
            <person name="Guy L."/>
            <person name="Ettema T.J."/>
        </authorList>
    </citation>
    <scope>NUCLEOTIDE SEQUENCE</scope>
</reference>
<sequence>MNPTFGNGSIMVGGADADLIINEILIDIKTTKIFQMKREYFDQLIGYYTLYRIDGINGMPGDNEIKKLGVYFSRYGYLHIYNIEDIIDENKFPEFIEWFKDRATQ</sequence>
<proteinExistence type="predicted"/>
<accession>A0A0F9DWC6</accession>
<dbReference type="AlphaFoldDB" id="A0A0F9DWC6"/>
<comment type="caution">
    <text evidence="1">The sequence shown here is derived from an EMBL/GenBank/DDBJ whole genome shotgun (WGS) entry which is preliminary data.</text>
</comment>
<evidence type="ECO:0008006" key="2">
    <source>
        <dbReference type="Google" id="ProtNLM"/>
    </source>
</evidence>
<dbReference type="EMBL" id="LAZR01037517">
    <property type="protein sequence ID" value="KKL21996.1"/>
    <property type="molecule type" value="Genomic_DNA"/>
</dbReference>
<name>A0A0F9DWC6_9ZZZZ</name>
<gene>
    <name evidence="1" type="ORF">LCGC14_2439870</name>
</gene>
<organism evidence="1">
    <name type="scientific">marine sediment metagenome</name>
    <dbReference type="NCBI Taxonomy" id="412755"/>
    <lineage>
        <taxon>unclassified sequences</taxon>
        <taxon>metagenomes</taxon>
        <taxon>ecological metagenomes</taxon>
    </lineage>
</organism>
<feature type="non-terminal residue" evidence="1">
    <location>
        <position position="105"/>
    </location>
</feature>
<protein>
    <recommendedName>
        <fullName evidence="2">PD-(D/E)XK endonuclease-like domain-containing protein</fullName>
    </recommendedName>
</protein>
<evidence type="ECO:0000313" key="1">
    <source>
        <dbReference type="EMBL" id="KKL21996.1"/>
    </source>
</evidence>